<gene>
    <name evidence="3 6" type="primary">purU</name>
    <name evidence="6" type="ORF">EZ216_12755</name>
</gene>
<dbReference type="Gene3D" id="3.40.50.170">
    <property type="entry name" value="Formyl transferase, N-terminal domain"/>
    <property type="match status" value="1"/>
</dbReference>
<dbReference type="PIRSF" id="PIRSF036480">
    <property type="entry name" value="FormyFH4_hydr"/>
    <property type="match status" value="1"/>
</dbReference>
<reference evidence="6 7" key="1">
    <citation type="submission" date="2019-03" db="EMBL/GenBank/DDBJ databases">
        <title>Ramlibacter sp. 18x22-1, whole genome shotgun sequence.</title>
        <authorList>
            <person name="Zhang X."/>
            <person name="Feng G."/>
            <person name="Zhu H."/>
        </authorList>
    </citation>
    <scope>NUCLEOTIDE SEQUENCE [LARGE SCALE GENOMIC DNA]</scope>
    <source>
        <strain evidence="6 7">18x22-1</strain>
    </source>
</reference>
<dbReference type="InterPro" id="IPR045865">
    <property type="entry name" value="ACT-like_dom_sf"/>
</dbReference>
<comment type="similarity">
    <text evidence="3">Belongs to the PurU family.</text>
</comment>
<evidence type="ECO:0000256" key="1">
    <source>
        <dbReference type="ARBA" id="ARBA00022563"/>
    </source>
</evidence>
<feature type="domain" description="ACT" evidence="5">
    <location>
        <begin position="6"/>
        <end position="86"/>
    </location>
</feature>
<dbReference type="CDD" id="cd04875">
    <property type="entry name" value="ACT_F4HF-DF"/>
    <property type="match status" value="1"/>
</dbReference>
<dbReference type="InterPro" id="IPR036477">
    <property type="entry name" value="Formyl_transf_N_sf"/>
</dbReference>
<dbReference type="GO" id="GO:0006730">
    <property type="term" value="P:one-carbon metabolic process"/>
    <property type="evidence" value="ECO:0007669"/>
    <property type="project" value="UniProtKB-KW"/>
</dbReference>
<keyword evidence="1 3" id="KW-0554">One-carbon metabolism</keyword>
<dbReference type="InterPro" id="IPR041729">
    <property type="entry name" value="Formyl-FH4-Hydrolase_C"/>
</dbReference>
<dbReference type="PANTHER" id="PTHR42706">
    <property type="entry name" value="FORMYLTETRAHYDROFOLATE DEFORMYLASE"/>
    <property type="match status" value="1"/>
</dbReference>
<evidence type="ECO:0000256" key="4">
    <source>
        <dbReference type="NCBIfam" id="TIGR00655"/>
    </source>
</evidence>
<sequence length="282" mass="31799">MQHAYILTLSCPDRTGIVHAVSGFLLERGGNIEEAAQYNDPDTGLFFMRVQFGCDQLTHEDLKLQLKLFADTFSMDWQLQAAREPMRTVICVSKEGHCLNDLLFRWKSGLLRLDIAAIVSNHRDFYQLAASYNVPFHHVPVTAATKAQAEARLYEVVEAERAELVVLARYMQILSDDLCRKLAGRAINIHHSFLPSFKGAKPYYQAHDRGVKLIGATAHYVTADLDEGPIIEQDVARVDHAHTVEDLTAVGRDTESQVLARAVKWHSEHRVLLNGHKTVIFK</sequence>
<dbReference type="NCBIfam" id="TIGR00655">
    <property type="entry name" value="PurU"/>
    <property type="match status" value="1"/>
</dbReference>
<dbReference type="GO" id="GO:0008864">
    <property type="term" value="F:formyltetrahydrofolate deformylase activity"/>
    <property type="evidence" value="ECO:0007669"/>
    <property type="project" value="UniProtKB-UniRule"/>
</dbReference>
<dbReference type="GO" id="GO:0006189">
    <property type="term" value="P:'de novo' IMP biosynthetic process"/>
    <property type="evidence" value="ECO:0007669"/>
    <property type="project" value="UniProtKB-UniRule"/>
</dbReference>
<dbReference type="SUPFAM" id="SSF55021">
    <property type="entry name" value="ACT-like"/>
    <property type="match status" value="1"/>
</dbReference>
<dbReference type="HAMAP" id="MF_01927">
    <property type="entry name" value="PurU"/>
    <property type="match status" value="1"/>
</dbReference>
<comment type="pathway">
    <text evidence="3">Purine metabolism; IMP biosynthesis via de novo pathway; formate from 10-formyl-5,6,7,8-tetrahydrofolate: step 1/1.</text>
</comment>
<evidence type="ECO:0000313" key="6">
    <source>
        <dbReference type="EMBL" id="TFZ02041.1"/>
    </source>
</evidence>
<dbReference type="InterPro" id="IPR044074">
    <property type="entry name" value="PurU_ACT"/>
</dbReference>
<proteinExistence type="inferred from homology"/>
<dbReference type="RefSeq" id="WP_135250140.1">
    <property type="nucleotide sequence ID" value="NZ_SMLK01000003.1"/>
</dbReference>
<dbReference type="Gene3D" id="3.30.70.260">
    <property type="match status" value="1"/>
</dbReference>
<evidence type="ECO:0000256" key="2">
    <source>
        <dbReference type="ARBA" id="ARBA00022801"/>
    </source>
</evidence>
<dbReference type="Pfam" id="PF01842">
    <property type="entry name" value="ACT"/>
    <property type="match status" value="1"/>
</dbReference>
<dbReference type="OrthoDB" id="9806170at2"/>
<dbReference type="SUPFAM" id="SSF53328">
    <property type="entry name" value="Formyltransferase"/>
    <property type="match status" value="1"/>
</dbReference>
<comment type="catalytic activity">
    <reaction evidence="3">
        <text>(6R)-10-formyltetrahydrofolate + H2O = (6S)-5,6,7,8-tetrahydrofolate + formate + H(+)</text>
        <dbReference type="Rhea" id="RHEA:19833"/>
        <dbReference type="ChEBI" id="CHEBI:15377"/>
        <dbReference type="ChEBI" id="CHEBI:15378"/>
        <dbReference type="ChEBI" id="CHEBI:15740"/>
        <dbReference type="ChEBI" id="CHEBI:57453"/>
        <dbReference type="ChEBI" id="CHEBI:195366"/>
        <dbReference type="EC" id="3.5.1.10"/>
    </reaction>
</comment>
<keyword evidence="3" id="KW-0658">Purine biosynthesis</keyword>
<comment type="caution">
    <text evidence="6">The sequence shown here is derived from an EMBL/GenBank/DDBJ whole genome shotgun (WGS) entry which is preliminary data.</text>
</comment>
<protein>
    <recommendedName>
        <fullName evidence="3 4">Formyltetrahydrofolate deformylase</fullName>
        <ecNumber evidence="3 4">3.5.1.10</ecNumber>
    </recommendedName>
    <alternativeName>
        <fullName evidence="3">Formyl-FH(4) hydrolase</fullName>
    </alternativeName>
</protein>
<dbReference type="UniPathway" id="UPA00074">
    <property type="reaction ID" value="UER00170"/>
</dbReference>
<dbReference type="EMBL" id="SMLK01000003">
    <property type="protein sequence ID" value="TFZ02041.1"/>
    <property type="molecule type" value="Genomic_DNA"/>
</dbReference>
<dbReference type="PRINTS" id="PR01575">
    <property type="entry name" value="FFH4HYDRLASE"/>
</dbReference>
<dbReference type="AlphaFoldDB" id="A0A4Z0BT72"/>
<dbReference type="Proteomes" id="UP000297839">
    <property type="component" value="Unassembled WGS sequence"/>
</dbReference>
<accession>A0A4Z0BT72</accession>
<keyword evidence="2 3" id="KW-0378">Hydrolase</keyword>
<dbReference type="PANTHER" id="PTHR42706:SF1">
    <property type="entry name" value="FORMYLTETRAHYDROFOLATE DEFORMYLASE 2, MITOCHONDRIAL"/>
    <property type="match status" value="1"/>
</dbReference>
<evidence type="ECO:0000256" key="3">
    <source>
        <dbReference type="HAMAP-Rule" id="MF_01927"/>
    </source>
</evidence>
<dbReference type="Pfam" id="PF00551">
    <property type="entry name" value="Formyl_trans_N"/>
    <property type="match status" value="1"/>
</dbReference>
<evidence type="ECO:0000259" key="5">
    <source>
        <dbReference type="PROSITE" id="PS51671"/>
    </source>
</evidence>
<dbReference type="CDD" id="cd08648">
    <property type="entry name" value="FMT_core_Formyl-FH4-Hydrolase_C"/>
    <property type="match status" value="1"/>
</dbReference>
<dbReference type="PROSITE" id="PS51671">
    <property type="entry name" value="ACT"/>
    <property type="match status" value="1"/>
</dbReference>
<evidence type="ECO:0000313" key="7">
    <source>
        <dbReference type="Proteomes" id="UP000297839"/>
    </source>
</evidence>
<dbReference type="NCBIfam" id="NF004684">
    <property type="entry name" value="PRK06027.1"/>
    <property type="match status" value="1"/>
</dbReference>
<dbReference type="EC" id="3.5.1.10" evidence="3 4"/>
<comment type="function">
    <text evidence="3">Catalyzes the hydrolysis of 10-formyltetrahydrofolate (formyl-FH4) to formate and tetrahydrofolate (FH4).</text>
</comment>
<feature type="active site" evidence="3">
    <location>
        <position position="226"/>
    </location>
</feature>
<dbReference type="InterPro" id="IPR004810">
    <property type="entry name" value="PurU"/>
</dbReference>
<name>A0A4Z0BT72_9BURK</name>
<dbReference type="InterPro" id="IPR002912">
    <property type="entry name" value="ACT_dom"/>
</dbReference>
<keyword evidence="7" id="KW-1185">Reference proteome</keyword>
<dbReference type="InterPro" id="IPR002376">
    <property type="entry name" value="Formyl_transf_N"/>
</dbReference>
<organism evidence="6 7">
    <name type="scientific">Ramlibacter humi</name>
    <dbReference type="NCBI Taxonomy" id="2530451"/>
    <lineage>
        <taxon>Bacteria</taxon>
        <taxon>Pseudomonadati</taxon>
        <taxon>Pseudomonadota</taxon>
        <taxon>Betaproteobacteria</taxon>
        <taxon>Burkholderiales</taxon>
        <taxon>Comamonadaceae</taxon>
        <taxon>Ramlibacter</taxon>
    </lineage>
</organism>